<organism evidence="1">
    <name type="scientific">Rhizophora mucronata</name>
    <name type="common">Asiatic mangrove</name>
    <dbReference type="NCBI Taxonomy" id="61149"/>
    <lineage>
        <taxon>Eukaryota</taxon>
        <taxon>Viridiplantae</taxon>
        <taxon>Streptophyta</taxon>
        <taxon>Embryophyta</taxon>
        <taxon>Tracheophyta</taxon>
        <taxon>Spermatophyta</taxon>
        <taxon>Magnoliopsida</taxon>
        <taxon>eudicotyledons</taxon>
        <taxon>Gunneridae</taxon>
        <taxon>Pentapetalae</taxon>
        <taxon>rosids</taxon>
        <taxon>fabids</taxon>
        <taxon>Malpighiales</taxon>
        <taxon>Rhizophoraceae</taxon>
        <taxon>Rhizophora</taxon>
    </lineage>
</organism>
<sequence>MVLTQACHDFLSTGYHSLEKPCVFGWLTFPLSII</sequence>
<name>A0A2P2M732_RHIMU</name>
<accession>A0A2P2M732</accession>
<protein>
    <submittedName>
        <fullName evidence="1">Uncharacterized protein</fullName>
    </submittedName>
</protein>
<dbReference type="AlphaFoldDB" id="A0A2P2M732"/>
<evidence type="ECO:0000313" key="1">
    <source>
        <dbReference type="EMBL" id="MBX26030.1"/>
    </source>
</evidence>
<dbReference type="EMBL" id="GGEC01045546">
    <property type="protein sequence ID" value="MBX26030.1"/>
    <property type="molecule type" value="Transcribed_RNA"/>
</dbReference>
<reference evidence="1" key="1">
    <citation type="submission" date="2018-02" db="EMBL/GenBank/DDBJ databases">
        <title>Rhizophora mucronata_Transcriptome.</title>
        <authorList>
            <person name="Meera S.P."/>
            <person name="Sreeshan A."/>
            <person name="Augustine A."/>
        </authorList>
    </citation>
    <scope>NUCLEOTIDE SEQUENCE</scope>
    <source>
        <tissue evidence="1">Leaf</tissue>
    </source>
</reference>
<proteinExistence type="predicted"/>